<dbReference type="RefSeq" id="WP_154287354.1">
    <property type="nucleotide sequence ID" value="NZ_WKJI01000002.1"/>
</dbReference>
<feature type="domain" description="Cyclic nucleotide-binding" evidence="4">
    <location>
        <begin position="32"/>
        <end position="112"/>
    </location>
</feature>
<dbReference type="GO" id="GO:0005829">
    <property type="term" value="C:cytosol"/>
    <property type="evidence" value="ECO:0007669"/>
    <property type="project" value="TreeGrafter"/>
</dbReference>
<dbReference type="GO" id="GO:0003677">
    <property type="term" value="F:DNA binding"/>
    <property type="evidence" value="ECO:0007669"/>
    <property type="project" value="UniProtKB-KW"/>
</dbReference>
<dbReference type="PROSITE" id="PS51063">
    <property type="entry name" value="HTH_CRP_2"/>
    <property type="match status" value="1"/>
</dbReference>
<dbReference type="InterPro" id="IPR050397">
    <property type="entry name" value="Env_Response_Regulators"/>
</dbReference>
<dbReference type="InterPro" id="IPR012318">
    <property type="entry name" value="HTH_CRP"/>
</dbReference>
<dbReference type="InterPro" id="IPR014710">
    <property type="entry name" value="RmlC-like_jellyroll"/>
</dbReference>
<evidence type="ECO:0000259" key="5">
    <source>
        <dbReference type="PROSITE" id="PS51063"/>
    </source>
</evidence>
<dbReference type="InterPro" id="IPR036388">
    <property type="entry name" value="WH-like_DNA-bd_sf"/>
</dbReference>
<dbReference type="PROSITE" id="PS50042">
    <property type="entry name" value="CNMP_BINDING_3"/>
    <property type="match status" value="1"/>
</dbReference>
<keyword evidence="1" id="KW-0805">Transcription regulation</keyword>
<dbReference type="Gene3D" id="2.60.120.10">
    <property type="entry name" value="Jelly Rolls"/>
    <property type="match status" value="1"/>
</dbReference>
<dbReference type="PANTHER" id="PTHR24567:SF74">
    <property type="entry name" value="HTH-TYPE TRANSCRIPTIONAL REGULATOR ARCR"/>
    <property type="match status" value="1"/>
</dbReference>
<organism evidence="6 7">
    <name type="scientific">Pedobacter puniceum</name>
    <dbReference type="NCBI Taxonomy" id="2666136"/>
    <lineage>
        <taxon>Bacteria</taxon>
        <taxon>Pseudomonadati</taxon>
        <taxon>Bacteroidota</taxon>
        <taxon>Sphingobacteriia</taxon>
        <taxon>Sphingobacteriales</taxon>
        <taxon>Sphingobacteriaceae</taxon>
        <taxon>Pedobacter</taxon>
    </lineage>
</organism>
<dbReference type="Gene3D" id="1.10.10.10">
    <property type="entry name" value="Winged helix-like DNA-binding domain superfamily/Winged helix DNA-binding domain"/>
    <property type="match status" value="1"/>
</dbReference>
<evidence type="ECO:0000256" key="2">
    <source>
        <dbReference type="ARBA" id="ARBA00023125"/>
    </source>
</evidence>
<keyword evidence="3" id="KW-0804">Transcription</keyword>
<dbReference type="GO" id="GO:0003700">
    <property type="term" value="F:DNA-binding transcription factor activity"/>
    <property type="evidence" value="ECO:0007669"/>
    <property type="project" value="TreeGrafter"/>
</dbReference>
<dbReference type="CDD" id="cd00038">
    <property type="entry name" value="CAP_ED"/>
    <property type="match status" value="1"/>
</dbReference>
<dbReference type="PRINTS" id="PR00034">
    <property type="entry name" value="HTHCRP"/>
</dbReference>
<dbReference type="SUPFAM" id="SSF46785">
    <property type="entry name" value="Winged helix' DNA-binding domain"/>
    <property type="match status" value="1"/>
</dbReference>
<dbReference type="InterPro" id="IPR036390">
    <property type="entry name" value="WH_DNA-bd_sf"/>
</dbReference>
<dbReference type="InterPro" id="IPR000595">
    <property type="entry name" value="cNMP-bd_dom"/>
</dbReference>
<dbReference type="InterPro" id="IPR018490">
    <property type="entry name" value="cNMP-bd_dom_sf"/>
</dbReference>
<keyword evidence="2" id="KW-0238">DNA-binding</keyword>
<feature type="domain" description="HTH crp-type" evidence="5">
    <location>
        <begin position="149"/>
        <end position="220"/>
    </location>
</feature>
<keyword evidence="7" id="KW-1185">Reference proteome</keyword>
<dbReference type="SMART" id="SM00419">
    <property type="entry name" value="HTH_CRP"/>
    <property type="match status" value="1"/>
</dbReference>
<evidence type="ECO:0000313" key="7">
    <source>
        <dbReference type="Proteomes" id="UP000462931"/>
    </source>
</evidence>
<evidence type="ECO:0000259" key="4">
    <source>
        <dbReference type="PROSITE" id="PS50042"/>
    </source>
</evidence>
<reference evidence="6 7" key="1">
    <citation type="submission" date="2019-11" db="EMBL/GenBank/DDBJ databases">
        <authorList>
            <person name="Cheng Q."/>
            <person name="Yang Z."/>
        </authorList>
    </citation>
    <scope>NUCLEOTIDE SEQUENCE [LARGE SCALE GENOMIC DNA]</scope>
    <source>
        <strain evidence="6 7">HX-22-1</strain>
    </source>
</reference>
<evidence type="ECO:0000313" key="6">
    <source>
        <dbReference type="EMBL" id="MRX47196.1"/>
    </source>
</evidence>
<comment type="caution">
    <text evidence="6">The sequence shown here is derived from an EMBL/GenBank/DDBJ whole genome shotgun (WGS) entry which is preliminary data.</text>
</comment>
<dbReference type="SUPFAM" id="SSF51206">
    <property type="entry name" value="cAMP-binding domain-like"/>
    <property type="match status" value="1"/>
</dbReference>
<dbReference type="PANTHER" id="PTHR24567">
    <property type="entry name" value="CRP FAMILY TRANSCRIPTIONAL REGULATORY PROTEIN"/>
    <property type="match status" value="1"/>
</dbReference>
<dbReference type="Pfam" id="PF00027">
    <property type="entry name" value="cNMP_binding"/>
    <property type="match status" value="1"/>
</dbReference>
<gene>
    <name evidence="6" type="ORF">GJJ64_08365</name>
</gene>
<dbReference type="SMART" id="SM00100">
    <property type="entry name" value="cNMP"/>
    <property type="match status" value="1"/>
</dbReference>
<name>A0A7K0FMK4_9SPHI</name>
<dbReference type="AlphaFoldDB" id="A0A7K0FMK4"/>
<dbReference type="Pfam" id="PF13545">
    <property type="entry name" value="HTH_Crp_2"/>
    <property type="match status" value="1"/>
</dbReference>
<evidence type="ECO:0000256" key="3">
    <source>
        <dbReference type="ARBA" id="ARBA00023163"/>
    </source>
</evidence>
<dbReference type="EMBL" id="WKJI01000002">
    <property type="protein sequence ID" value="MRX47196.1"/>
    <property type="molecule type" value="Genomic_DNA"/>
</dbReference>
<accession>A0A7K0FMK4</accession>
<protein>
    <submittedName>
        <fullName evidence="6">Helix-turn-helix domain-containing protein</fullName>
    </submittedName>
</protein>
<evidence type="ECO:0000256" key="1">
    <source>
        <dbReference type="ARBA" id="ARBA00023015"/>
    </source>
</evidence>
<sequence>MKKSKVECDLQTCFMCKMCLKEWHPAIHAHRRTFQVKKGERIIEEGEKVTGVYFVFDGIVKVHKKWGDKELIVRFANKGAVIGHRGLGSKSSVYPISATALEASTVCFIGLEFFNATLKVNNEFTYQLLLFFADELQESERKMRNLAHMSVKGRVAQALFNLEEQFGSTPNGGLNISLTRQDLASYAGATYETVFRTINELVDHKILRLEGKDIIISDRSKLAALTNIII</sequence>
<dbReference type="Proteomes" id="UP000462931">
    <property type="component" value="Unassembled WGS sequence"/>
</dbReference>
<proteinExistence type="predicted"/>